<organism evidence="10 11">
    <name type="scientific">Laspinema palackyanum D2a</name>
    <dbReference type="NCBI Taxonomy" id="2953684"/>
    <lineage>
        <taxon>Bacteria</taxon>
        <taxon>Bacillati</taxon>
        <taxon>Cyanobacteriota</taxon>
        <taxon>Cyanophyceae</taxon>
        <taxon>Oscillatoriophycideae</taxon>
        <taxon>Oscillatoriales</taxon>
        <taxon>Laspinemataceae</taxon>
        <taxon>Laspinema</taxon>
        <taxon>Laspinema palackyanum</taxon>
    </lineage>
</organism>
<dbReference type="Pfam" id="PF08529">
    <property type="entry name" value="NusA_N"/>
    <property type="match status" value="1"/>
</dbReference>
<dbReference type="EMBL" id="JAMXFF010000008">
    <property type="protein sequence ID" value="MCT7966231.1"/>
    <property type="molecule type" value="Genomic_DNA"/>
</dbReference>
<dbReference type="InterPro" id="IPR036555">
    <property type="entry name" value="NusA_N_sf"/>
</dbReference>
<reference evidence="10 11" key="1">
    <citation type="journal article" date="2022" name="Front. Microbiol.">
        <title>High genomic differentiation and limited gene flow indicate recent cryptic speciation within the genus Laspinema (cyanobacteria).</title>
        <authorList>
            <person name="Stanojkovic A."/>
            <person name="Skoupy S."/>
            <person name="Skaloud P."/>
            <person name="Dvorak P."/>
        </authorList>
    </citation>
    <scope>NUCLEOTIDE SEQUENCE [LARGE SCALE GENOMIC DNA]</scope>
    <source>
        <strain evidence="10 11">D2a</strain>
    </source>
</reference>
<dbReference type="InterPro" id="IPR030842">
    <property type="entry name" value="TF_NusA_bacterial"/>
</dbReference>
<evidence type="ECO:0000259" key="8">
    <source>
        <dbReference type="Pfam" id="PF13184"/>
    </source>
</evidence>
<gene>
    <name evidence="6 10" type="primary">nusA</name>
    <name evidence="10" type="ORF">NG799_07780</name>
</gene>
<keyword evidence="4 6" id="KW-0805">Transcription regulation</keyword>
<evidence type="ECO:0000313" key="11">
    <source>
        <dbReference type="Proteomes" id="UP001525890"/>
    </source>
</evidence>
<dbReference type="InterPro" id="IPR009019">
    <property type="entry name" value="KH_sf_prok-type"/>
</dbReference>
<comment type="subunit">
    <text evidence="6">Monomer. Binds directly to the core enzyme of the DNA-dependent RNA polymerase and to nascent RNA.</text>
</comment>
<comment type="similarity">
    <text evidence="6">Belongs to the NusA family.</text>
</comment>
<proteinExistence type="inferred from homology"/>
<feature type="domain" description="Transcription factor NusA N-terminal" evidence="7">
    <location>
        <begin position="11"/>
        <end position="140"/>
    </location>
</feature>
<feature type="domain" description="NusA-like second KH" evidence="9">
    <location>
        <begin position="311"/>
        <end position="374"/>
    </location>
</feature>
<evidence type="ECO:0000256" key="3">
    <source>
        <dbReference type="ARBA" id="ARBA00022884"/>
    </source>
</evidence>
<dbReference type="SUPFAM" id="SSF69705">
    <property type="entry name" value="Transcription factor NusA, N-terminal domain"/>
    <property type="match status" value="1"/>
</dbReference>
<dbReference type="SUPFAM" id="SSF50249">
    <property type="entry name" value="Nucleic acid-binding proteins"/>
    <property type="match status" value="1"/>
</dbReference>
<dbReference type="InterPro" id="IPR058582">
    <property type="entry name" value="KH_NusA_2nd"/>
</dbReference>
<dbReference type="Gene3D" id="2.40.50.140">
    <property type="entry name" value="Nucleic acid-binding proteins"/>
    <property type="match status" value="1"/>
</dbReference>
<dbReference type="SUPFAM" id="SSF54814">
    <property type="entry name" value="Prokaryotic type KH domain (KH-domain type II)"/>
    <property type="match status" value="2"/>
</dbReference>
<dbReference type="InterPro" id="IPR025249">
    <property type="entry name" value="TF_NusA_KH_1st"/>
</dbReference>
<dbReference type="Pfam" id="PF13184">
    <property type="entry name" value="KH_NusA_1st"/>
    <property type="match status" value="1"/>
</dbReference>
<dbReference type="HAMAP" id="MF_00945_B">
    <property type="entry name" value="NusA_B"/>
    <property type="match status" value="1"/>
</dbReference>
<keyword evidence="5 6" id="KW-0804">Transcription</keyword>
<evidence type="ECO:0000259" key="9">
    <source>
        <dbReference type="Pfam" id="PF26594"/>
    </source>
</evidence>
<dbReference type="InterPro" id="IPR012340">
    <property type="entry name" value="NA-bd_OB-fold"/>
</dbReference>
<dbReference type="PANTHER" id="PTHR22648:SF0">
    <property type="entry name" value="TRANSCRIPTION TERMINATION_ANTITERMINATION PROTEIN NUSA"/>
    <property type="match status" value="1"/>
</dbReference>
<dbReference type="PANTHER" id="PTHR22648">
    <property type="entry name" value="TRANSCRIPTION TERMINATION FACTOR NUSA"/>
    <property type="match status" value="1"/>
</dbReference>
<comment type="function">
    <text evidence="6">Participates in both transcription termination and antitermination.</text>
</comment>
<dbReference type="CDD" id="cd22529">
    <property type="entry name" value="KH-II_NusA_rpt2"/>
    <property type="match status" value="1"/>
</dbReference>
<evidence type="ECO:0000256" key="2">
    <source>
        <dbReference type="ARBA" id="ARBA00022490"/>
    </source>
</evidence>
<dbReference type="RefSeq" id="WP_368005874.1">
    <property type="nucleotide sequence ID" value="NZ_JAMXFF010000008.1"/>
</dbReference>
<feature type="domain" description="Transcription factor NusA first KH" evidence="8">
    <location>
        <begin position="227"/>
        <end position="307"/>
    </location>
</feature>
<dbReference type="Proteomes" id="UP001525890">
    <property type="component" value="Unassembled WGS sequence"/>
</dbReference>
<sequence length="376" mass="41254">MSMVSLPGLRSLLDTMSQQRSLPPLAVQAALKAALLKGYERYRRTQVRNDEDFPEDYFENFAVKLDLKAEGFRVTATKTVVETVEDSDREIPLDLAIKKGAKVKVGDRVIVDVTPNQGDFGRLAALQTKTVLTQKLQEQQCKYIQETFADRKGTVLLGKVLKSDARGVVLGVSGGAGHPLVEAELPKYEKLPNDDYQEGAEMKVYLKKVFDRPSSKPMLRVSRATSYLVSGLLSDRVPEIRQAIVEIKGVARDSIPTKPDIAPRTKIAVHSLDPEVDPVAACIGKLGEHLNAIAQEIPGEKIEVIPWSEDPATYIANALAPAQIEGAIALDVENQTAEVFVPPDQLAVALGPEDQNLQLASRLTEWKITLKTLPET</sequence>
<evidence type="ECO:0000256" key="5">
    <source>
        <dbReference type="ARBA" id="ARBA00023163"/>
    </source>
</evidence>
<dbReference type="Pfam" id="PF26594">
    <property type="entry name" value="KH_NusA_2nd"/>
    <property type="match status" value="1"/>
</dbReference>
<keyword evidence="1 6" id="KW-0806">Transcription termination</keyword>
<keyword evidence="11" id="KW-1185">Reference proteome</keyword>
<evidence type="ECO:0000256" key="4">
    <source>
        <dbReference type="ARBA" id="ARBA00023015"/>
    </source>
</evidence>
<dbReference type="InterPro" id="IPR015946">
    <property type="entry name" value="KH_dom-like_a/b"/>
</dbReference>
<keyword evidence="2 6" id="KW-0963">Cytoplasm</keyword>
<name>A0ABT2MRQ9_9CYAN</name>
<comment type="caution">
    <text evidence="10">The sequence shown here is derived from an EMBL/GenBank/DDBJ whole genome shotgun (WGS) entry which is preliminary data.</text>
</comment>
<dbReference type="Gene3D" id="3.30.1480.10">
    <property type="entry name" value="NusA, N-terminal domain"/>
    <property type="match status" value="1"/>
</dbReference>
<evidence type="ECO:0000256" key="1">
    <source>
        <dbReference type="ARBA" id="ARBA00022472"/>
    </source>
</evidence>
<keyword evidence="3 6" id="KW-0694">RNA-binding</keyword>
<evidence type="ECO:0000313" key="10">
    <source>
        <dbReference type="EMBL" id="MCT7966231.1"/>
    </source>
</evidence>
<evidence type="ECO:0000256" key="6">
    <source>
        <dbReference type="HAMAP-Rule" id="MF_00945"/>
    </source>
</evidence>
<evidence type="ECO:0000259" key="7">
    <source>
        <dbReference type="Pfam" id="PF08529"/>
    </source>
</evidence>
<dbReference type="InterPro" id="IPR013735">
    <property type="entry name" value="TF_NusA_N"/>
</dbReference>
<protein>
    <recommendedName>
        <fullName evidence="6">Transcription termination/antitermination protein NusA</fullName>
    </recommendedName>
</protein>
<accession>A0ABT2MRQ9</accession>
<keyword evidence="6" id="KW-0889">Transcription antitermination</keyword>
<dbReference type="Gene3D" id="3.30.300.20">
    <property type="match status" value="2"/>
</dbReference>
<comment type="subcellular location">
    <subcellularLocation>
        <location evidence="6">Cytoplasm</location>
    </subcellularLocation>
</comment>